<gene>
    <name evidence="1" type="ORF">RRG08_057186</name>
</gene>
<dbReference type="Proteomes" id="UP001283361">
    <property type="component" value="Unassembled WGS sequence"/>
</dbReference>
<dbReference type="EMBL" id="JAWDGP010007404">
    <property type="protein sequence ID" value="KAK3720715.1"/>
    <property type="molecule type" value="Genomic_DNA"/>
</dbReference>
<name>A0AAE0XWG4_9GAST</name>
<proteinExistence type="predicted"/>
<evidence type="ECO:0000313" key="2">
    <source>
        <dbReference type="Proteomes" id="UP001283361"/>
    </source>
</evidence>
<organism evidence="1 2">
    <name type="scientific">Elysia crispata</name>
    <name type="common">lettuce slug</name>
    <dbReference type="NCBI Taxonomy" id="231223"/>
    <lineage>
        <taxon>Eukaryota</taxon>
        <taxon>Metazoa</taxon>
        <taxon>Spiralia</taxon>
        <taxon>Lophotrochozoa</taxon>
        <taxon>Mollusca</taxon>
        <taxon>Gastropoda</taxon>
        <taxon>Heterobranchia</taxon>
        <taxon>Euthyneura</taxon>
        <taxon>Panpulmonata</taxon>
        <taxon>Sacoglossa</taxon>
        <taxon>Placobranchoidea</taxon>
        <taxon>Plakobranchidae</taxon>
        <taxon>Elysia</taxon>
    </lineage>
</organism>
<sequence>MKTQLLSCQISAGQTETVSWLPPHTLQSGETSSDTYILRERRGYNRMCQQYWIPSSSDTRVPVGSEVSVFSITLTDAIYKRVVTSLRTEGSSVSELAALA</sequence>
<keyword evidence="2" id="KW-1185">Reference proteome</keyword>
<comment type="caution">
    <text evidence="1">The sequence shown here is derived from an EMBL/GenBank/DDBJ whole genome shotgun (WGS) entry which is preliminary data.</text>
</comment>
<dbReference type="AlphaFoldDB" id="A0AAE0XWG4"/>
<reference evidence="1" key="1">
    <citation type="journal article" date="2023" name="G3 (Bethesda)">
        <title>A reference genome for the long-term kleptoplast-retaining sea slug Elysia crispata morphotype clarki.</title>
        <authorList>
            <person name="Eastman K.E."/>
            <person name="Pendleton A.L."/>
            <person name="Shaikh M.A."/>
            <person name="Suttiyut T."/>
            <person name="Ogas R."/>
            <person name="Tomko P."/>
            <person name="Gavelis G."/>
            <person name="Widhalm J.R."/>
            <person name="Wisecaver J.H."/>
        </authorList>
    </citation>
    <scope>NUCLEOTIDE SEQUENCE</scope>
    <source>
        <strain evidence="1">ECLA1</strain>
    </source>
</reference>
<evidence type="ECO:0000313" key="1">
    <source>
        <dbReference type="EMBL" id="KAK3720715.1"/>
    </source>
</evidence>
<protein>
    <submittedName>
        <fullName evidence="1">Uncharacterized protein</fullName>
    </submittedName>
</protein>
<accession>A0AAE0XWG4</accession>